<sequence length="336" mass="37910">MSSIARNSALRPPWLSFADQDDVSPSYQMEGAELAKKTCVFHASWSTGVAEKIHCITSVCGSCVKSSHNQHHIVHASNDDLEYIKTMQMRFENRIRSAYSSIKFAIQRNKVTQEIIQKKTRQVIQLADKEFDSFELDLNSRKDDLKMQAEDIERIRFNSLHGQLGSLSSKMSDLDLLLVRLHEACNGEHEQKLLTKFAVSEKLKEYENLEESLKPCEGDDIQFIPTQINSIKYLGSFGTTPSKKGNLQHLFSKKTHCSSNGRPCFHWGSKEDNLSTESPNLWRGEVGAAAANMFPQLLSLQGDGSFLQSEAATLPQQSPNYPPCGDWSDFLIQNFK</sequence>
<dbReference type="Proteomes" id="UP000719412">
    <property type="component" value="Unassembled WGS sequence"/>
</dbReference>
<accession>A0A8J6L6D3</accession>
<evidence type="ECO:0000313" key="1">
    <source>
        <dbReference type="EMBL" id="KAH0809165.1"/>
    </source>
</evidence>
<proteinExistence type="predicted"/>
<evidence type="ECO:0000313" key="2">
    <source>
        <dbReference type="Proteomes" id="UP000719412"/>
    </source>
</evidence>
<reference evidence="1" key="2">
    <citation type="submission" date="2021-08" db="EMBL/GenBank/DDBJ databases">
        <authorList>
            <person name="Eriksson T."/>
        </authorList>
    </citation>
    <scope>NUCLEOTIDE SEQUENCE</scope>
    <source>
        <strain evidence="1">Stoneville</strain>
        <tissue evidence="1">Whole head</tissue>
    </source>
</reference>
<gene>
    <name evidence="1" type="ORF">GEV33_013626</name>
</gene>
<comment type="caution">
    <text evidence="1">The sequence shown here is derived from an EMBL/GenBank/DDBJ whole genome shotgun (WGS) entry which is preliminary data.</text>
</comment>
<organism evidence="1 2">
    <name type="scientific">Tenebrio molitor</name>
    <name type="common">Yellow mealworm beetle</name>
    <dbReference type="NCBI Taxonomy" id="7067"/>
    <lineage>
        <taxon>Eukaryota</taxon>
        <taxon>Metazoa</taxon>
        <taxon>Ecdysozoa</taxon>
        <taxon>Arthropoda</taxon>
        <taxon>Hexapoda</taxon>
        <taxon>Insecta</taxon>
        <taxon>Pterygota</taxon>
        <taxon>Neoptera</taxon>
        <taxon>Endopterygota</taxon>
        <taxon>Coleoptera</taxon>
        <taxon>Polyphaga</taxon>
        <taxon>Cucujiformia</taxon>
        <taxon>Tenebrionidae</taxon>
        <taxon>Tenebrio</taxon>
    </lineage>
</organism>
<dbReference type="AlphaFoldDB" id="A0A8J6L6D3"/>
<keyword evidence="2" id="KW-1185">Reference proteome</keyword>
<dbReference type="EMBL" id="JABDTM020028295">
    <property type="protein sequence ID" value="KAH0809165.1"/>
    <property type="molecule type" value="Genomic_DNA"/>
</dbReference>
<name>A0A8J6L6D3_TENMO</name>
<reference evidence="1" key="1">
    <citation type="journal article" date="2020" name="J Insects Food Feed">
        <title>The yellow mealworm (Tenebrio molitor) genome: a resource for the emerging insects as food and feed industry.</title>
        <authorList>
            <person name="Eriksson T."/>
            <person name="Andere A."/>
            <person name="Kelstrup H."/>
            <person name="Emery V."/>
            <person name="Picard C."/>
        </authorList>
    </citation>
    <scope>NUCLEOTIDE SEQUENCE</scope>
    <source>
        <strain evidence="1">Stoneville</strain>
        <tissue evidence="1">Whole head</tissue>
    </source>
</reference>
<protein>
    <submittedName>
        <fullName evidence="1">Uncharacterized protein</fullName>
    </submittedName>
</protein>